<keyword evidence="5 6" id="KW-0472">Membrane</keyword>
<dbReference type="PANTHER" id="PTHR35007">
    <property type="entry name" value="INTEGRAL MEMBRANE PROTEIN-RELATED"/>
    <property type="match status" value="1"/>
</dbReference>
<evidence type="ECO:0000256" key="4">
    <source>
        <dbReference type="ARBA" id="ARBA00022989"/>
    </source>
</evidence>
<dbReference type="RefSeq" id="WP_345716427.1">
    <property type="nucleotide sequence ID" value="NZ_BAABFP010000005.1"/>
</dbReference>
<dbReference type="InterPro" id="IPR018076">
    <property type="entry name" value="T2SS_GspF_dom"/>
</dbReference>
<keyword evidence="3 6" id="KW-0812">Transmembrane</keyword>
<dbReference type="Pfam" id="PF19359">
    <property type="entry name" value="DUF5936"/>
    <property type="match status" value="1"/>
</dbReference>
<dbReference type="InterPro" id="IPR045980">
    <property type="entry name" value="DUF5936"/>
</dbReference>
<evidence type="ECO:0000256" key="6">
    <source>
        <dbReference type="SAM" id="Phobius"/>
    </source>
</evidence>
<evidence type="ECO:0000313" key="10">
    <source>
        <dbReference type="Proteomes" id="UP001596189"/>
    </source>
</evidence>
<accession>A0ABW1J9P9</accession>
<comment type="caution">
    <text evidence="9">The sequence shown here is derived from an EMBL/GenBank/DDBJ whole genome shotgun (WGS) entry which is preliminary data.</text>
</comment>
<evidence type="ECO:0000256" key="2">
    <source>
        <dbReference type="ARBA" id="ARBA00022475"/>
    </source>
</evidence>
<organism evidence="9 10">
    <name type="scientific">Angustibacter luteus</name>
    <dbReference type="NCBI Taxonomy" id="658456"/>
    <lineage>
        <taxon>Bacteria</taxon>
        <taxon>Bacillati</taxon>
        <taxon>Actinomycetota</taxon>
        <taxon>Actinomycetes</taxon>
        <taxon>Kineosporiales</taxon>
        <taxon>Kineosporiaceae</taxon>
    </lineage>
</organism>
<comment type="subcellular location">
    <subcellularLocation>
        <location evidence="1">Cell membrane</location>
        <topology evidence="1">Multi-pass membrane protein</topology>
    </subcellularLocation>
</comment>
<evidence type="ECO:0000313" key="9">
    <source>
        <dbReference type="EMBL" id="MFC6005538.1"/>
    </source>
</evidence>
<dbReference type="PANTHER" id="PTHR35007:SF2">
    <property type="entry name" value="PILUS ASSEMBLE PROTEIN"/>
    <property type="match status" value="1"/>
</dbReference>
<gene>
    <name evidence="9" type="ORF">ACFQDO_00205</name>
</gene>
<dbReference type="Proteomes" id="UP001596189">
    <property type="component" value="Unassembled WGS sequence"/>
</dbReference>
<feature type="transmembrane region" description="Helical" evidence="6">
    <location>
        <begin position="269"/>
        <end position="291"/>
    </location>
</feature>
<proteinExistence type="predicted"/>
<keyword evidence="10" id="KW-1185">Reference proteome</keyword>
<keyword evidence="4 6" id="KW-1133">Transmembrane helix</keyword>
<protein>
    <submittedName>
        <fullName evidence="9">Type II secretion system F family protein</fullName>
    </submittedName>
</protein>
<name>A0ABW1J9P9_9ACTN</name>
<feature type="domain" description="DUF5936" evidence="8">
    <location>
        <begin position="13"/>
        <end position="136"/>
    </location>
</feature>
<dbReference type="EMBL" id="JBHSRD010000002">
    <property type="protein sequence ID" value="MFC6005538.1"/>
    <property type="molecule type" value="Genomic_DNA"/>
</dbReference>
<evidence type="ECO:0000259" key="8">
    <source>
        <dbReference type="Pfam" id="PF19359"/>
    </source>
</evidence>
<dbReference type="Pfam" id="PF00482">
    <property type="entry name" value="T2SSF"/>
    <property type="match status" value="1"/>
</dbReference>
<keyword evidence="2" id="KW-1003">Cell membrane</keyword>
<feature type="transmembrane region" description="Helical" evidence="6">
    <location>
        <begin position="100"/>
        <end position="119"/>
    </location>
</feature>
<evidence type="ECO:0000259" key="7">
    <source>
        <dbReference type="Pfam" id="PF00482"/>
    </source>
</evidence>
<feature type="transmembrane region" description="Helical" evidence="6">
    <location>
        <begin position="125"/>
        <end position="143"/>
    </location>
</feature>
<dbReference type="InterPro" id="IPR042094">
    <property type="entry name" value="T2SS_GspF_sf"/>
</dbReference>
<reference evidence="10" key="1">
    <citation type="journal article" date="2019" name="Int. J. Syst. Evol. Microbiol.">
        <title>The Global Catalogue of Microorganisms (GCM) 10K type strain sequencing project: providing services to taxonomists for standard genome sequencing and annotation.</title>
        <authorList>
            <consortium name="The Broad Institute Genomics Platform"/>
            <consortium name="The Broad Institute Genome Sequencing Center for Infectious Disease"/>
            <person name="Wu L."/>
            <person name="Ma J."/>
        </authorList>
    </citation>
    <scope>NUCLEOTIDE SEQUENCE [LARGE SCALE GENOMIC DNA]</scope>
    <source>
        <strain evidence="10">KACC 14249</strain>
    </source>
</reference>
<sequence>MTALFAVPALCGLVGLGLVVLFAVGYRMTKSDATTGLAVEDLVLLRDEQRREARGLGPLERLAGKLVPSVRSVIGVRGVASLQRRIDAAGRPDGLTVDVFLRRVAMWLLIFLAPGLVFLVNGQPLFTVLCVVAAVFLPLGRLAGAQRIRSETIDRDLPDFLDVLAVTVTAGVAFRPALARVSERFQGPLADEILLTLGQLGNGASLRSAFNALRDRTGSEPVSQFVTAFLQSEELGAPLADTLNQIAADMRRDSGQRMRRRAARAAPRVTLVTSMILVPAVMVTLLVGFFIGSGVDFGALFGG</sequence>
<dbReference type="Gene3D" id="1.20.81.30">
    <property type="entry name" value="Type II secretion system (T2SS), domain F"/>
    <property type="match status" value="1"/>
</dbReference>
<feature type="transmembrane region" description="Helical" evidence="6">
    <location>
        <begin position="6"/>
        <end position="26"/>
    </location>
</feature>
<evidence type="ECO:0000256" key="1">
    <source>
        <dbReference type="ARBA" id="ARBA00004651"/>
    </source>
</evidence>
<evidence type="ECO:0000256" key="3">
    <source>
        <dbReference type="ARBA" id="ARBA00022692"/>
    </source>
</evidence>
<feature type="domain" description="Type II secretion system protein GspF" evidence="7">
    <location>
        <begin position="160"/>
        <end position="286"/>
    </location>
</feature>
<evidence type="ECO:0000256" key="5">
    <source>
        <dbReference type="ARBA" id="ARBA00023136"/>
    </source>
</evidence>